<feature type="region of interest" description="Disordered" evidence="1">
    <location>
        <begin position="19"/>
        <end position="41"/>
    </location>
</feature>
<gene>
    <name evidence="2" type="ORF">KUDE01_002985</name>
</gene>
<evidence type="ECO:0000313" key="2">
    <source>
        <dbReference type="EMBL" id="KAK1877677.1"/>
    </source>
</evidence>
<reference evidence="2" key="1">
    <citation type="submission" date="2023-04" db="EMBL/GenBank/DDBJ databases">
        <title>Chromosome-level genome of Chaenocephalus aceratus.</title>
        <authorList>
            <person name="Park H."/>
        </authorList>
    </citation>
    <scope>NUCLEOTIDE SEQUENCE</scope>
    <source>
        <strain evidence="2">DE</strain>
        <tissue evidence="2">Muscle</tissue>
    </source>
</reference>
<protein>
    <submittedName>
        <fullName evidence="2">Acetyl-coenzyme A carboxylase carboxyl transferase subunit alpha</fullName>
    </submittedName>
</protein>
<feature type="non-terminal residue" evidence="2">
    <location>
        <position position="111"/>
    </location>
</feature>
<accession>A0AAD9B5F3</accession>
<evidence type="ECO:0000256" key="1">
    <source>
        <dbReference type="SAM" id="MobiDB-lite"/>
    </source>
</evidence>
<sequence>SDLIAWPLALWQQHKAMQGTEREDCGGGTGWASGKGAEPALPSSLHSRIKLEIIKVIFSEGAEKLKKQADNNSYKAYTSRSNGQLSLSSHPMRPHVQDYLMTQMASCLQNE</sequence>
<dbReference type="AlphaFoldDB" id="A0AAD9B5F3"/>
<proteinExistence type="predicted"/>
<keyword evidence="3" id="KW-1185">Reference proteome</keyword>
<name>A0AAD9B5F3_DISEL</name>
<dbReference type="EMBL" id="JASDAP010000027">
    <property type="protein sequence ID" value="KAK1877677.1"/>
    <property type="molecule type" value="Genomic_DNA"/>
</dbReference>
<dbReference type="Proteomes" id="UP001228049">
    <property type="component" value="Unassembled WGS sequence"/>
</dbReference>
<keyword evidence="2" id="KW-0808">Transferase</keyword>
<dbReference type="GO" id="GO:0016740">
    <property type="term" value="F:transferase activity"/>
    <property type="evidence" value="ECO:0007669"/>
    <property type="project" value="UniProtKB-KW"/>
</dbReference>
<evidence type="ECO:0000313" key="3">
    <source>
        <dbReference type="Proteomes" id="UP001228049"/>
    </source>
</evidence>
<comment type="caution">
    <text evidence="2">The sequence shown here is derived from an EMBL/GenBank/DDBJ whole genome shotgun (WGS) entry which is preliminary data.</text>
</comment>
<organism evidence="2 3">
    <name type="scientific">Dissostichus eleginoides</name>
    <name type="common">Patagonian toothfish</name>
    <name type="synonym">Dissostichus amissus</name>
    <dbReference type="NCBI Taxonomy" id="100907"/>
    <lineage>
        <taxon>Eukaryota</taxon>
        <taxon>Metazoa</taxon>
        <taxon>Chordata</taxon>
        <taxon>Craniata</taxon>
        <taxon>Vertebrata</taxon>
        <taxon>Euteleostomi</taxon>
        <taxon>Actinopterygii</taxon>
        <taxon>Neopterygii</taxon>
        <taxon>Teleostei</taxon>
        <taxon>Neoteleostei</taxon>
        <taxon>Acanthomorphata</taxon>
        <taxon>Eupercaria</taxon>
        <taxon>Perciformes</taxon>
        <taxon>Notothenioidei</taxon>
        <taxon>Nototheniidae</taxon>
        <taxon>Dissostichus</taxon>
    </lineage>
</organism>
<feature type="non-terminal residue" evidence="2">
    <location>
        <position position="1"/>
    </location>
</feature>